<accession>A0A3G5AF06</accession>
<sequence length="361" mass="42097">MSDIYKYKKYKTKLKKLLKSVSKKNLSRIATNISSESESESEFQSRSVDWYLFFDLMQVSTDIVALTNVDSYIILVGDTPSYLAAFLQERRRVFNFAFSNKPFGCFWPPYSMPYEKTHPIFTPPKENLDAYFSYLDTKTELTKNFVKNSWHNIVLVDSSSGQSICGVSIFFNRYVGNIAEEKSEINCENIRKAQPLKFIRLIDTPGPTANIDPKIIEKFYPNAGIINYNPKLIINIGSSFFLHRNLFMINDAYPRIVPFYVHFKWKDPPVMNTQILDNLKKLFKTYLKIIEYTKDQNKELDNRTIESITKVVNVLAPKFDQNIISTNDLIDLNIFLDNISLEVLSQKYKYYSSYKSPEEKQ</sequence>
<organism evidence="1">
    <name type="scientific">Satyrvirus sp</name>
    <dbReference type="NCBI Taxonomy" id="2487771"/>
    <lineage>
        <taxon>Viruses</taxon>
        <taxon>Varidnaviria</taxon>
        <taxon>Bamfordvirae</taxon>
        <taxon>Nucleocytoviricota</taxon>
        <taxon>Megaviricetes</taxon>
        <taxon>Imitervirales</taxon>
        <taxon>Mimiviridae</taxon>
        <taxon>Megamimivirinae</taxon>
    </lineage>
</organism>
<evidence type="ECO:0000313" key="1">
    <source>
        <dbReference type="EMBL" id="AYV85770.1"/>
    </source>
</evidence>
<gene>
    <name evidence="1" type="ORF">Satyrvirus38_7</name>
</gene>
<reference evidence="1" key="1">
    <citation type="submission" date="2018-10" db="EMBL/GenBank/DDBJ databases">
        <title>Hidden diversity of soil giant viruses.</title>
        <authorList>
            <person name="Schulz F."/>
            <person name="Alteio L."/>
            <person name="Goudeau D."/>
            <person name="Ryan E.M."/>
            <person name="Malmstrom R.R."/>
            <person name="Blanchard J."/>
            <person name="Woyke T."/>
        </authorList>
    </citation>
    <scope>NUCLEOTIDE SEQUENCE</scope>
    <source>
        <strain evidence="1">SAV1</strain>
    </source>
</reference>
<dbReference type="EMBL" id="MK072474">
    <property type="protein sequence ID" value="AYV85770.1"/>
    <property type="molecule type" value="Genomic_DNA"/>
</dbReference>
<proteinExistence type="predicted"/>
<name>A0A3G5AF06_9VIRU</name>
<protein>
    <submittedName>
        <fullName evidence="1">Uncharacterized protein</fullName>
    </submittedName>
</protein>